<feature type="compositionally biased region" description="Basic residues" evidence="1">
    <location>
        <begin position="44"/>
        <end position="53"/>
    </location>
</feature>
<proteinExistence type="predicted"/>
<name>A0A2B2L4G5_BACCE</name>
<dbReference type="AlphaFoldDB" id="A0A2B2L4G5"/>
<accession>A0A2B2L4G5</accession>
<sequence length="122" mass="13759">MLNMNDFASEIARELQRYANVVEEDMEAAKEKATDNLLNELKQKSPKSKRTSGRKYANGWRKKRDSNAIIVHNALKPQLTHLLEKGHAKVGGGRVPAKVHIAPAEEKAINEFTELVERAIQQ</sequence>
<dbReference type="Pfam" id="PF04883">
    <property type="entry name" value="HK97-gp10_like"/>
    <property type="match status" value="1"/>
</dbReference>
<dbReference type="EMBL" id="NVAP01000068">
    <property type="protein sequence ID" value="PFQ39704.1"/>
    <property type="molecule type" value="Genomic_DNA"/>
</dbReference>
<dbReference type="InterPro" id="IPR010064">
    <property type="entry name" value="HK97-gp10_tail"/>
</dbReference>
<protein>
    <recommendedName>
        <fullName evidence="4">HK97 gp10 family phage protein</fullName>
    </recommendedName>
</protein>
<evidence type="ECO:0000313" key="2">
    <source>
        <dbReference type="EMBL" id="PFQ39704.1"/>
    </source>
</evidence>
<reference evidence="2 3" key="1">
    <citation type="submission" date="2017-09" db="EMBL/GenBank/DDBJ databases">
        <title>Large-scale bioinformatics analysis of Bacillus genomes uncovers conserved roles of natural products in bacterial physiology.</title>
        <authorList>
            <consortium name="Agbiome Team Llc"/>
            <person name="Bleich R.M."/>
            <person name="Grubbs K.J."/>
            <person name="Santa Maria K.C."/>
            <person name="Allen S.E."/>
            <person name="Farag S."/>
            <person name="Shank E.A."/>
            <person name="Bowers A."/>
        </authorList>
    </citation>
    <scope>NUCLEOTIDE SEQUENCE [LARGE SCALE GENOMIC DNA]</scope>
    <source>
        <strain evidence="2 3">AFS070861</strain>
    </source>
</reference>
<dbReference type="Proteomes" id="UP000224386">
    <property type="component" value="Unassembled WGS sequence"/>
</dbReference>
<feature type="region of interest" description="Disordered" evidence="1">
    <location>
        <begin position="31"/>
        <end position="59"/>
    </location>
</feature>
<evidence type="ECO:0000313" key="3">
    <source>
        <dbReference type="Proteomes" id="UP000224386"/>
    </source>
</evidence>
<organism evidence="2 3">
    <name type="scientific">Bacillus cereus</name>
    <dbReference type="NCBI Taxonomy" id="1396"/>
    <lineage>
        <taxon>Bacteria</taxon>
        <taxon>Bacillati</taxon>
        <taxon>Bacillota</taxon>
        <taxon>Bacilli</taxon>
        <taxon>Bacillales</taxon>
        <taxon>Bacillaceae</taxon>
        <taxon>Bacillus</taxon>
        <taxon>Bacillus cereus group</taxon>
    </lineage>
</organism>
<comment type="caution">
    <text evidence="2">The sequence shown here is derived from an EMBL/GenBank/DDBJ whole genome shotgun (WGS) entry which is preliminary data.</text>
</comment>
<evidence type="ECO:0008006" key="4">
    <source>
        <dbReference type="Google" id="ProtNLM"/>
    </source>
</evidence>
<evidence type="ECO:0000256" key="1">
    <source>
        <dbReference type="SAM" id="MobiDB-lite"/>
    </source>
</evidence>
<gene>
    <name evidence="2" type="ORF">COK05_28040</name>
</gene>